<dbReference type="Gene3D" id="3.40.50.2000">
    <property type="entry name" value="Glycogen Phosphorylase B"/>
    <property type="match status" value="2"/>
</dbReference>
<dbReference type="AlphaFoldDB" id="A0A2M6KAF6"/>
<dbReference type="Proteomes" id="UP000230869">
    <property type="component" value="Unassembled WGS sequence"/>
</dbReference>
<organism evidence="3 4">
    <name type="scientific">Candidatus Falkowbacteria bacterium CG11_big_fil_rev_8_21_14_0_20_39_10</name>
    <dbReference type="NCBI Taxonomy" id="1974570"/>
    <lineage>
        <taxon>Bacteria</taxon>
        <taxon>Candidatus Falkowiibacteriota</taxon>
    </lineage>
</organism>
<dbReference type="InterPro" id="IPR001296">
    <property type="entry name" value="Glyco_trans_1"/>
</dbReference>
<dbReference type="EMBL" id="PCWW01000004">
    <property type="protein sequence ID" value="PIR14055.1"/>
    <property type="molecule type" value="Genomic_DNA"/>
</dbReference>
<dbReference type="PANTHER" id="PTHR12526">
    <property type="entry name" value="GLYCOSYLTRANSFERASE"/>
    <property type="match status" value="1"/>
</dbReference>
<evidence type="ECO:0000313" key="4">
    <source>
        <dbReference type="Proteomes" id="UP000230869"/>
    </source>
</evidence>
<name>A0A2M6KAF6_9BACT</name>
<dbReference type="CDD" id="cd03808">
    <property type="entry name" value="GT4_CapM-like"/>
    <property type="match status" value="1"/>
</dbReference>
<dbReference type="Pfam" id="PF13439">
    <property type="entry name" value="Glyco_transf_4"/>
    <property type="match status" value="1"/>
</dbReference>
<feature type="domain" description="Glycosyl transferase family 1" evidence="1">
    <location>
        <begin position="212"/>
        <end position="352"/>
    </location>
</feature>
<dbReference type="SUPFAM" id="SSF53756">
    <property type="entry name" value="UDP-Glycosyltransferase/glycogen phosphorylase"/>
    <property type="match status" value="1"/>
</dbReference>
<dbReference type="PANTHER" id="PTHR12526:SF630">
    <property type="entry name" value="GLYCOSYLTRANSFERASE"/>
    <property type="match status" value="1"/>
</dbReference>
<proteinExistence type="predicted"/>
<evidence type="ECO:0008006" key="5">
    <source>
        <dbReference type="Google" id="ProtNLM"/>
    </source>
</evidence>
<dbReference type="Pfam" id="PF00534">
    <property type="entry name" value="Glycos_transf_1"/>
    <property type="match status" value="1"/>
</dbReference>
<feature type="domain" description="Glycosyltransferase subfamily 4-like N-terminal" evidence="2">
    <location>
        <begin position="18"/>
        <end position="180"/>
    </location>
</feature>
<evidence type="ECO:0000259" key="2">
    <source>
        <dbReference type="Pfam" id="PF13439"/>
    </source>
</evidence>
<reference evidence="3 4" key="1">
    <citation type="submission" date="2017-09" db="EMBL/GenBank/DDBJ databases">
        <title>Depth-based differentiation of microbial function through sediment-hosted aquifers and enrichment of novel symbionts in the deep terrestrial subsurface.</title>
        <authorList>
            <person name="Probst A.J."/>
            <person name="Ladd B."/>
            <person name="Jarett J.K."/>
            <person name="Geller-Mcgrath D.E."/>
            <person name="Sieber C.M."/>
            <person name="Emerson J.B."/>
            <person name="Anantharaman K."/>
            <person name="Thomas B.C."/>
            <person name="Malmstrom R."/>
            <person name="Stieglmeier M."/>
            <person name="Klingl A."/>
            <person name="Woyke T."/>
            <person name="Ryan C.M."/>
            <person name="Banfield J.F."/>
        </authorList>
    </citation>
    <scope>NUCLEOTIDE SEQUENCE [LARGE SCALE GENOMIC DNA]</scope>
    <source>
        <strain evidence="3">CG11_big_fil_rev_8_21_14_0_20_39_10</strain>
    </source>
</reference>
<evidence type="ECO:0000313" key="3">
    <source>
        <dbReference type="EMBL" id="PIR14055.1"/>
    </source>
</evidence>
<accession>A0A2M6KAF6</accession>
<protein>
    <recommendedName>
        <fullName evidence="5">Second mannosyl transferase</fullName>
    </recommendedName>
</protein>
<dbReference type="InterPro" id="IPR028098">
    <property type="entry name" value="Glyco_trans_4-like_N"/>
</dbReference>
<comment type="caution">
    <text evidence="3">The sequence shown here is derived from an EMBL/GenBank/DDBJ whole genome shotgun (WGS) entry which is preliminary data.</text>
</comment>
<dbReference type="GO" id="GO:0016757">
    <property type="term" value="F:glycosyltransferase activity"/>
    <property type="evidence" value="ECO:0007669"/>
    <property type="project" value="InterPro"/>
</dbReference>
<gene>
    <name evidence="3" type="ORF">COV49_00145</name>
</gene>
<sequence length="377" mass="42270">MKEDRKKKIIYLITKSSWGGATRYVFDLATNLSKDDFEVVVASGGEGVLNDKLKDMGIRTISIKKLSRDVSLIDEVRVFFNLIKIFKEERPDIVHLNSSKAGAIGSLSAKIAGVPKIIFTAHGWAFNEGRPIWQKTLIKIFVLVTLIFQDNIICVSEQTRSDIKNFPFIQKKIRVIYNGISEIPFLGKSEARIALDNLSIVSIDKKIVWLGAISELHKNKGLEYAIKAISLLKDYPVVFVIMGSGELRKDIEDMIKREKLEQRVVLLGFVSDAKRYLKAFDIFLLPSITEAFPYVVIEAGMAGLPVVASSVGGVSDIISDDCGVLVKPRDYRAIETGLKNLLNDREKGERLGFNLNQRVVKNFSFQGMLSKTINTYM</sequence>
<evidence type="ECO:0000259" key="1">
    <source>
        <dbReference type="Pfam" id="PF00534"/>
    </source>
</evidence>